<evidence type="ECO:0000256" key="1">
    <source>
        <dbReference type="SAM" id="MobiDB-lite"/>
    </source>
</evidence>
<keyword evidence="4" id="KW-1185">Reference proteome</keyword>
<feature type="compositionally biased region" description="Basic and acidic residues" evidence="1">
    <location>
        <begin position="185"/>
        <end position="200"/>
    </location>
</feature>
<evidence type="ECO:0000313" key="3">
    <source>
        <dbReference type="EMBL" id="PWA99046.1"/>
    </source>
</evidence>
<evidence type="ECO:0000313" key="4">
    <source>
        <dbReference type="Proteomes" id="UP000245207"/>
    </source>
</evidence>
<feature type="region of interest" description="Disordered" evidence="1">
    <location>
        <begin position="177"/>
        <end position="234"/>
    </location>
</feature>
<dbReference type="PROSITE" id="PS50126">
    <property type="entry name" value="S1"/>
    <property type="match status" value="1"/>
</dbReference>
<sequence>MGSLSLTTTNVSNFKTLNPCFIIPKNLHFPHNKKLVAFAANHDNSSNKVGNWDQIELKFGKFIGQDSNFNFSKVKDKKLNPEYGEGKQPKEPLAKSPNTTKHSVPNVVLWNSASFEEDDDETKMPSSLSLKPNLSLKMGKEEGKERFTDMILVRNSEPLPKSTKVDSTVDVEDTTCQTEQADQPYEDHSRSKSNIDESRGIEIGSDAKLSSDATLQGRPKRLDQPLKETSDIGGKDTRIDDLITKYMQSEDLPPTPLLKDREDTDWKRADDLLKTSGRAEVEMIRCSTRGFVVSFGSLIGFLPYRNLATKWKFIAFESWLRRKGLDPSTYRKSLGIIGNYNATSEEPEKTEGELSSHMELEDLFALYDQEKVDYLSTFIGQKIKVNVILADRESKKLIFSVKPKEQEESIQKKRNLMTKLKVGDIVTCHIKKISYFGIFVEIEGVPALIHQTEVSWEVPSTTSFKIGQVVEAKVHQLDFSLERIYLSLKEITPDPLTESLEAVIDDRSVSDSTLEAERPEDEWADLELLVNELRKYEGIESVTKGRFFLSPGLTPTFQVYMASMFKNQYKLLARAGNKVQEVVVQTWLGTEEMKHAILRCTNRVE</sequence>
<comment type="caution">
    <text evidence="3">The sequence shown here is derived from an EMBL/GenBank/DDBJ whole genome shotgun (WGS) entry which is preliminary data.</text>
</comment>
<evidence type="ECO:0000259" key="2">
    <source>
        <dbReference type="PROSITE" id="PS50126"/>
    </source>
</evidence>
<feature type="compositionally biased region" description="Basic and acidic residues" evidence="1">
    <location>
        <begin position="79"/>
        <end position="93"/>
    </location>
</feature>
<feature type="compositionally biased region" description="Basic and acidic residues" evidence="1">
    <location>
        <begin position="220"/>
        <end position="234"/>
    </location>
</feature>
<dbReference type="InterPro" id="IPR003029">
    <property type="entry name" value="S1_domain"/>
</dbReference>
<dbReference type="EMBL" id="PKPP01000037">
    <property type="protein sequence ID" value="PWA99046.1"/>
    <property type="molecule type" value="Genomic_DNA"/>
</dbReference>
<dbReference type="Gene3D" id="2.40.50.140">
    <property type="entry name" value="Nucleic acid-binding proteins"/>
    <property type="match status" value="1"/>
</dbReference>
<gene>
    <name evidence="3" type="ORF">CTI12_AA008280</name>
</gene>
<proteinExistence type="predicted"/>
<accession>A0A2U1QM18</accession>
<dbReference type="PANTHER" id="PTHR47600:SF2">
    <property type="entry name" value="NUCLEIC ACID-BINDING, RNA-BINDING DOMAIN, S1"/>
    <property type="match status" value="1"/>
</dbReference>
<protein>
    <submittedName>
        <fullName evidence="3">Polyribonucleotide nucleotidyltransferase</fullName>
    </submittedName>
</protein>
<dbReference type="PANTHER" id="PTHR47600">
    <property type="entry name" value="NUCLEIC ACID-BINDING, OB-FOLD-LIKE PROTEIN"/>
    <property type="match status" value="1"/>
</dbReference>
<keyword evidence="3" id="KW-0808">Transferase</keyword>
<dbReference type="Pfam" id="PF00575">
    <property type="entry name" value="S1"/>
    <property type="match status" value="1"/>
</dbReference>
<dbReference type="GO" id="GO:0003676">
    <property type="term" value="F:nucleic acid binding"/>
    <property type="evidence" value="ECO:0007669"/>
    <property type="project" value="InterPro"/>
</dbReference>
<dbReference type="AlphaFoldDB" id="A0A2U1QM18"/>
<reference evidence="3 4" key="1">
    <citation type="journal article" date="2018" name="Mol. Plant">
        <title>The genome of Artemisia annua provides insight into the evolution of Asteraceae family and artemisinin biosynthesis.</title>
        <authorList>
            <person name="Shen Q."/>
            <person name="Zhang L."/>
            <person name="Liao Z."/>
            <person name="Wang S."/>
            <person name="Yan T."/>
            <person name="Shi P."/>
            <person name="Liu M."/>
            <person name="Fu X."/>
            <person name="Pan Q."/>
            <person name="Wang Y."/>
            <person name="Lv Z."/>
            <person name="Lu X."/>
            <person name="Zhang F."/>
            <person name="Jiang W."/>
            <person name="Ma Y."/>
            <person name="Chen M."/>
            <person name="Hao X."/>
            <person name="Li L."/>
            <person name="Tang Y."/>
            <person name="Lv G."/>
            <person name="Zhou Y."/>
            <person name="Sun X."/>
            <person name="Brodelius P.E."/>
            <person name="Rose J.K.C."/>
            <person name="Tang K."/>
        </authorList>
    </citation>
    <scope>NUCLEOTIDE SEQUENCE [LARGE SCALE GENOMIC DNA]</scope>
    <source>
        <strain evidence="4">cv. Huhao1</strain>
        <tissue evidence="3">Leaf</tissue>
    </source>
</reference>
<dbReference type="STRING" id="35608.A0A2U1QM18"/>
<dbReference type="GO" id="GO:0016740">
    <property type="term" value="F:transferase activity"/>
    <property type="evidence" value="ECO:0007669"/>
    <property type="project" value="UniProtKB-KW"/>
</dbReference>
<dbReference type="InterPro" id="IPR012340">
    <property type="entry name" value="NA-bd_OB-fold"/>
</dbReference>
<dbReference type="SUPFAM" id="SSF50249">
    <property type="entry name" value="Nucleic acid-binding proteins"/>
    <property type="match status" value="1"/>
</dbReference>
<dbReference type="SMART" id="SM00316">
    <property type="entry name" value="S1"/>
    <property type="match status" value="2"/>
</dbReference>
<organism evidence="3 4">
    <name type="scientific">Artemisia annua</name>
    <name type="common">Sweet wormwood</name>
    <dbReference type="NCBI Taxonomy" id="35608"/>
    <lineage>
        <taxon>Eukaryota</taxon>
        <taxon>Viridiplantae</taxon>
        <taxon>Streptophyta</taxon>
        <taxon>Embryophyta</taxon>
        <taxon>Tracheophyta</taxon>
        <taxon>Spermatophyta</taxon>
        <taxon>Magnoliopsida</taxon>
        <taxon>eudicotyledons</taxon>
        <taxon>Gunneridae</taxon>
        <taxon>Pentapetalae</taxon>
        <taxon>asterids</taxon>
        <taxon>campanulids</taxon>
        <taxon>Asterales</taxon>
        <taxon>Asteraceae</taxon>
        <taxon>Asteroideae</taxon>
        <taxon>Anthemideae</taxon>
        <taxon>Artemisiinae</taxon>
        <taxon>Artemisia</taxon>
    </lineage>
</organism>
<name>A0A2U1QM18_ARTAN</name>
<dbReference type="Proteomes" id="UP000245207">
    <property type="component" value="Unassembled WGS sequence"/>
</dbReference>
<feature type="domain" description="S1 motif" evidence="2">
    <location>
        <begin position="423"/>
        <end position="489"/>
    </location>
</feature>
<dbReference type="OrthoDB" id="1899990at2759"/>
<feature type="region of interest" description="Disordered" evidence="1">
    <location>
        <begin position="79"/>
        <end position="102"/>
    </location>
</feature>